<evidence type="ECO:0000313" key="2">
    <source>
        <dbReference type="EMBL" id="KAG2261107.1"/>
    </source>
</evidence>
<accession>A0A8X7U078</accession>
<proteinExistence type="predicted"/>
<name>A0A8X7U078_BRACI</name>
<keyword evidence="3" id="KW-1185">Reference proteome</keyword>
<sequence>MGNQKGSLFPDEIILQILAGLPVQSHCSGSIAFRQILHFLVQSRKISVICVDNLSGVSELSLAFIRDRVRVRTSCNGVLCCSSGS</sequence>
<evidence type="ECO:0000313" key="3">
    <source>
        <dbReference type="Proteomes" id="UP000886595"/>
    </source>
</evidence>
<gene>
    <name evidence="2" type="ORF">Bca52824_068186</name>
    <name evidence="1" type="ORF">Bca52824_095701</name>
</gene>
<dbReference type="Proteomes" id="UP000886595">
    <property type="component" value="Unassembled WGS sequence"/>
</dbReference>
<dbReference type="EMBL" id="JAAMPC010000474">
    <property type="protein sequence ID" value="KAG2242452.1"/>
    <property type="molecule type" value="Genomic_DNA"/>
</dbReference>
<comment type="caution">
    <text evidence="2">The sequence shown here is derived from an EMBL/GenBank/DDBJ whole genome shotgun (WGS) entry which is preliminary data.</text>
</comment>
<dbReference type="EMBL" id="JAAMPC010000014">
    <property type="protein sequence ID" value="KAG2261107.1"/>
    <property type="molecule type" value="Genomic_DNA"/>
</dbReference>
<reference evidence="2 3" key="1">
    <citation type="submission" date="2020-02" db="EMBL/GenBank/DDBJ databases">
        <authorList>
            <person name="Ma Q."/>
            <person name="Huang Y."/>
            <person name="Song X."/>
            <person name="Pei D."/>
        </authorList>
    </citation>
    <scope>NUCLEOTIDE SEQUENCE [LARGE SCALE GENOMIC DNA]</scope>
    <source>
        <strain evidence="2">Sxm20200214</strain>
        <tissue evidence="2">Leaf</tissue>
    </source>
</reference>
<protein>
    <submittedName>
        <fullName evidence="2">Uncharacterized protein</fullName>
    </submittedName>
</protein>
<dbReference type="AlphaFoldDB" id="A0A8X7U078"/>
<organism evidence="2 3">
    <name type="scientific">Brassica carinata</name>
    <name type="common">Ethiopian mustard</name>
    <name type="synonym">Abyssinian cabbage</name>
    <dbReference type="NCBI Taxonomy" id="52824"/>
    <lineage>
        <taxon>Eukaryota</taxon>
        <taxon>Viridiplantae</taxon>
        <taxon>Streptophyta</taxon>
        <taxon>Embryophyta</taxon>
        <taxon>Tracheophyta</taxon>
        <taxon>Spermatophyta</taxon>
        <taxon>Magnoliopsida</taxon>
        <taxon>eudicotyledons</taxon>
        <taxon>Gunneridae</taxon>
        <taxon>Pentapetalae</taxon>
        <taxon>rosids</taxon>
        <taxon>malvids</taxon>
        <taxon>Brassicales</taxon>
        <taxon>Brassicaceae</taxon>
        <taxon>Brassiceae</taxon>
        <taxon>Brassica</taxon>
    </lineage>
</organism>
<evidence type="ECO:0000313" key="1">
    <source>
        <dbReference type="EMBL" id="KAG2242452.1"/>
    </source>
</evidence>